<gene>
    <name evidence="1" type="ordered locus">MTR_4g065133</name>
</gene>
<dbReference type="Proteomes" id="UP000002051">
    <property type="component" value="Chromosome 4"/>
</dbReference>
<evidence type="ECO:0000313" key="1">
    <source>
        <dbReference type="EMBL" id="KEH30234.1"/>
    </source>
</evidence>
<organism evidence="1 3">
    <name type="scientific">Medicago truncatula</name>
    <name type="common">Barrel medic</name>
    <name type="synonym">Medicago tribuloides</name>
    <dbReference type="NCBI Taxonomy" id="3880"/>
    <lineage>
        <taxon>Eukaryota</taxon>
        <taxon>Viridiplantae</taxon>
        <taxon>Streptophyta</taxon>
        <taxon>Embryophyta</taxon>
        <taxon>Tracheophyta</taxon>
        <taxon>Spermatophyta</taxon>
        <taxon>Magnoliopsida</taxon>
        <taxon>eudicotyledons</taxon>
        <taxon>Gunneridae</taxon>
        <taxon>Pentapetalae</taxon>
        <taxon>rosids</taxon>
        <taxon>fabids</taxon>
        <taxon>Fabales</taxon>
        <taxon>Fabaceae</taxon>
        <taxon>Papilionoideae</taxon>
        <taxon>50 kb inversion clade</taxon>
        <taxon>NPAAA clade</taxon>
        <taxon>Hologalegina</taxon>
        <taxon>IRL clade</taxon>
        <taxon>Trifolieae</taxon>
        <taxon>Medicago</taxon>
    </lineage>
</organism>
<reference evidence="1 3" key="1">
    <citation type="journal article" date="2011" name="Nature">
        <title>The Medicago genome provides insight into the evolution of rhizobial symbioses.</title>
        <authorList>
            <person name="Young N.D."/>
            <person name="Debelle F."/>
            <person name="Oldroyd G.E."/>
            <person name="Geurts R."/>
            <person name="Cannon S.B."/>
            <person name="Udvardi M.K."/>
            <person name="Benedito V.A."/>
            <person name="Mayer K.F."/>
            <person name="Gouzy J."/>
            <person name="Schoof H."/>
            <person name="Van de Peer Y."/>
            <person name="Proost S."/>
            <person name="Cook D.R."/>
            <person name="Meyers B.C."/>
            <person name="Spannagl M."/>
            <person name="Cheung F."/>
            <person name="De Mita S."/>
            <person name="Krishnakumar V."/>
            <person name="Gundlach H."/>
            <person name="Zhou S."/>
            <person name="Mudge J."/>
            <person name="Bharti A.K."/>
            <person name="Murray J.D."/>
            <person name="Naoumkina M.A."/>
            <person name="Rosen B."/>
            <person name="Silverstein K.A."/>
            <person name="Tang H."/>
            <person name="Rombauts S."/>
            <person name="Zhao P.X."/>
            <person name="Zhou P."/>
            <person name="Barbe V."/>
            <person name="Bardou P."/>
            <person name="Bechner M."/>
            <person name="Bellec A."/>
            <person name="Berger A."/>
            <person name="Berges H."/>
            <person name="Bidwell S."/>
            <person name="Bisseling T."/>
            <person name="Choisne N."/>
            <person name="Couloux A."/>
            <person name="Denny R."/>
            <person name="Deshpande S."/>
            <person name="Dai X."/>
            <person name="Doyle J.J."/>
            <person name="Dudez A.M."/>
            <person name="Farmer A.D."/>
            <person name="Fouteau S."/>
            <person name="Franken C."/>
            <person name="Gibelin C."/>
            <person name="Gish J."/>
            <person name="Goldstein S."/>
            <person name="Gonzalez A.J."/>
            <person name="Green P.J."/>
            <person name="Hallab A."/>
            <person name="Hartog M."/>
            <person name="Hua A."/>
            <person name="Humphray S.J."/>
            <person name="Jeong D.H."/>
            <person name="Jing Y."/>
            <person name="Jocker A."/>
            <person name="Kenton S.M."/>
            <person name="Kim D.J."/>
            <person name="Klee K."/>
            <person name="Lai H."/>
            <person name="Lang C."/>
            <person name="Lin S."/>
            <person name="Macmil S.L."/>
            <person name="Magdelenat G."/>
            <person name="Matthews L."/>
            <person name="McCorrison J."/>
            <person name="Monaghan E.L."/>
            <person name="Mun J.H."/>
            <person name="Najar F.Z."/>
            <person name="Nicholson C."/>
            <person name="Noirot C."/>
            <person name="O'Bleness M."/>
            <person name="Paule C.R."/>
            <person name="Poulain J."/>
            <person name="Prion F."/>
            <person name="Qin B."/>
            <person name="Qu C."/>
            <person name="Retzel E.F."/>
            <person name="Riddle C."/>
            <person name="Sallet E."/>
            <person name="Samain S."/>
            <person name="Samson N."/>
            <person name="Sanders I."/>
            <person name="Saurat O."/>
            <person name="Scarpelli C."/>
            <person name="Schiex T."/>
            <person name="Segurens B."/>
            <person name="Severin A.J."/>
            <person name="Sherrier D.J."/>
            <person name="Shi R."/>
            <person name="Sims S."/>
            <person name="Singer S.R."/>
            <person name="Sinharoy S."/>
            <person name="Sterck L."/>
            <person name="Viollet A."/>
            <person name="Wang B.B."/>
            <person name="Wang K."/>
            <person name="Wang M."/>
            <person name="Wang X."/>
            <person name="Warfsmann J."/>
            <person name="Weissenbach J."/>
            <person name="White D.D."/>
            <person name="White J.D."/>
            <person name="Wiley G.B."/>
            <person name="Wincker P."/>
            <person name="Xing Y."/>
            <person name="Yang L."/>
            <person name="Yao Z."/>
            <person name="Ying F."/>
            <person name="Zhai J."/>
            <person name="Zhou L."/>
            <person name="Zuber A."/>
            <person name="Denarie J."/>
            <person name="Dixon R.A."/>
            <person name="May G.D."/>
            <person name="Schwartz D.C."/>
            <person name="Rogers J."/>
            <person name="Quetier F."/>
            <person name="Town C.D."/>
            <person name="Roe B.A."/>
        </authorList>
    </citation>
    <scope>NUCLEOTIDE SEQUENCE [LARGE SCALE GENOMIC DNA]</scope>
    <source>
        <strain evidence="1">A17</strain>
        <strain evidence="2 3">cv. Jemalong A17</strain>
    </source>
</reference>
<sequence length="79" mass="9309">MAELSFKELIKQILSMPARGILDHEFAMNLHLWSTTCGYFVNRCKFHLGNLAEEVDSCRQKYCRKDIFNSNFVEDFQND</sequence>
<reference evidence="1 3" key="2">
    <citation type="journal article" date="2014" name="BMC Genomics">
        <title>An improved genome release (version Mt4.0) for the model legume Medicago truncatula.</title>
        <authorList>
            <person name="Tang H."/>
            <person name="Krishnakumar V."/>
            <person name="Bidwell S."/>
            <person name="Rosen B."/>
            <person name="Chan A."/>
            <person name="Zhou S."/>
            <person name="Gentzbittel L."/>
            <person name="Childs K.L."/>
            <person name="Yandell M."/>
            <person name="Gundlach H."/>
            <person name="Mayer K.F."/>
            <person name="Schwartz D.C."/>
            <person name="Town C.D."/>
        </authorList>
    </citation>
    <scope>GENOME REANNOTATION</scope>
    <source>
        <strain evidence="1">A17</strain>
        <strain evidence="2 3">cv. Jemalong A17</strain>
    </source>
</reference>
<keyword evidence="3" id="KW-1185">Reference proteome</keyword>
<proteinExistence type="predicted"/>
<evidence type="ECO:0000313" key="3">
    <source>
        <dbReference type="Proteomes" id="UP000002051"/>
    </source>
</evidence>
<dbReference type="AlphaFoldDB" id="A0A072UKF3"/>
<dbReference type="HOGENOM" id="CLU_2609648_0_0_1"/>
<evidence type="ECO:0000313" key="2">
    <source>
        <dbReference type="EnsemblPlants" id="KEH30234"/>
    </source>
</evidence>
<dbReference type="EMBL" id="CM001220">
    <property type="protein sequence ID" value="KEH30234.1"/>
    <property type="molecule type" value="Genomic_DNA"/>
</dbReference>
<accession>A0A072UKF3</accession>
<protein>
    <submittedName>
        <fullName evidence="1 2">Uncharacterized protein</fullName>
    </submittedName>
</protein>
<reference evidence="2" key="3">
    <citation type="submission" date="2015-04" db="UniProtKB">
        <authorList>
            <consortium name="EnsemblPlants"/>
        </authorList>
    </citation>
    <scope>IDENTIFICATION</scope>
    <source>
        <strain evidence="2">cv. Jemalong A17</strain>
    </source>
</reference>
<dbReference type="EnsemblPlants" id="KEH30234">
    <property type="protein sequence ID" value="KEH30234"/>
    <property type="gene ID" value="MTR_4g065133"/>
</dbReference>
<name>A0A072UKF3_MEDTR</name>